<dbReference type="RefSeq" id="WP_377023198.1">
    <property type="nucleotide sequence ID" value="NZ_JBHLTS010000022.1"/>
</dbReference>
<dbReference type="EMBL" id="JBHLTS010000022">
    <property type="protein sequence ID" value="MFC0515363.1"/>
    <property type="molecule type" value="Genomic_DNA"/>
</dbReference>
<evidence type="ECO:0000256" key="1">
    <source>
        <dbReference type="ARBA" id="ARBA00023172"/>
    </source>
</evidence>
<evidence type="ECO:0000313" key="3">
    <source>
        <dbReference type="Proteomes" id="UP001589828"/>
    </source>
</evidence>
<reference evidence="2 3" key="1">
    <citation type="submission" date="2024-09" db="EMBL/GenBank/DDBJ databases">
        <authorList>
            <person name="Sun Q."/>
            <person name="Mori K."/>
        </authorList>
    </citation>
    <scope>NUCLEOTIDE SEQUENCE [LARGE SCALE GENOMIC DNA]</scope>
    <source>
        <strain evidence="2 3">NCAIM B.02415</strain>
    </source>
</reference>
<gene>
    <name evidence="2" type="ORF">ACFFGT_14185</name>
</gene>
<evidence type="ECO:0000313" key="2">
    <source>
        <dbReference type="EMBL" id="MFC0515363.1"/>
    </source>
</evidence>
<name>A0ABV6L7C0_9SPHI</name>
<dbReference type="SUPFAM" id="SSF56349">
    <property type="entry name" value="DNA breaking-rejoining enzymes"/>
    <property type="match status" value="1"/>
</dbReference>
<sequence>MGVVPLPYNPFKEYKLIQLPETRKRNLTVEQMLKIKNLVLKPNSRTELSRDLFMLSFYLCGMNAVDHYNCGFKIISGRLSYSRSKTKGKRKDSAFISSNVPECALAEINRYKNVLFSRYAEIGNLNKALNKGLKEVGKLVGEEDLTFYWTRHTFGNLARNKCRKSKDDVALALNHVDHGRRTTDIYLDKDWSIVDEVQAAVLSLLTRDVWLPPINESPPSLLRSINLPRLK</sequence>
<dbReference type="InterPro" id="IPR011010">
    <property type="entry name" value="DNA_brk_join_enz"/>
</dbReference>
<accession>A0ABV6L7C0</accession>
<evidence type="ECO:0008006" key="4">
    <source>
        <dbReference type="Google" id="ProtNLM"/>
    </source>
</evidence>
<organism evidence="2 3">
    <name type="scientific">Mucilaginibacter angelicae</name>
    <dbReference type="NCBI Taxonomy" id="869718"/>
    <lineage>
        <taxon>Bacteria</taxon>
        <taxon>Pseudomonadati</taxon>
        <taxon>Bacteroidota</taxon>
        <taxon>Sphingobacteriia</taxon>
        <taxon>Sphingobacteriales</taxon>
        <taxon>Sphingobacteriaceae</taxon>
        <taxon>Mucilaginibacter</taxon>
    </lineage>
</organism>
<keyword evidence="3" id="KW-1185">Reference proteome</keyword>
<comment type="caution">
    <text evidence="2">The sequence shown here is derived from an EMBL/GenBank/DDBJ whole genome shotgun (WGS) entry which is preliminary data.</text>
</comment>
<keyword evidence="1" id="KW-0233">DNA recombination</keyword>
<proteinExistence type="predicted"/>
<dbReference type="Proteomes" id="UP001589828">
    <property type="component" value="Unassembled WGS sequence"/>
</dbReference>
<protein>
    <recommendedName>
        <fullName evidence="4">Tyr recombinase domain-containing protein</fullName>
    </recommendedName>
</protein>
<dbReference type="Gene3D" id="1.10.443.10">
    <property type="entry name" value="Intergrase catalytic core"/>
    <property type="match status" value="1"/>
</dbReference>
<dbReference type="InterPro" id="IPR013762">
    <property type="entry name" value="Integrase-like_cat_sf"/>
</dbReference>